<evidence type="ECO:0000256" key="7">
    <source>
        <dbReference type="ARBA" id="ARBA00022714"/>
    </source>
</evidence>
<dbReference type="CDD" id="cd00680">
    <property type="entry name" value="RHO_alpha_C"/>
    <property type="match status" value="1"/>
</dbReference>
<organism evidence="15 16">
    <name type="scientific">Polychaeton citri CBS 116435</name>
    <dbReference type="NCBI Taxonomy" id="1314669"/>
    <lineage>
        <taxon>Eukaryota</taxon>
        <taxon>Fungi</taxon>
        <taxon>Dikarya</taxon>
        <taxon>Ascomycota</taxon>
        <taxon>Pezizomycotina</taxon>
        <taxon>Dothideomycetes</taxon>
        <taxon>Dothideomycetidae</taxon>
        <taxon>Capnodiales</taxon>
        <taxon>Capnodiaceae</taxon>
        <taxon>Polychaeton</taxon>
    </lineage>
</organism>
<dbReference type="InterPro" id="IPR015879">
    <property type="entry name" value="Ring_hydroxy_dOase_asu_C_dom"/>
</dbReference>
<dbReference type="Gene3D" id="2.102.10.10">
    <property type="entry name" value="Rieske [2Fe-2S] iron-sulphur domain"/>
    <property type="match status" value="1"/>
</dbReference>
<keyword evidence="7" id="KW-0001">2Fe-2S</keyword>
<evidence type="ECO:0000256" key="13">
    <source>
        <dbReference type="ARBA" id="ARBA00049097"/>
    </source>
</evidence>
<dbReference type="AlphaFoldDB" id="A0A9P4PZU9"/>
<comment type="function">
    <text evidence="2">Catalyzes the first step of the osmoprotectant glycine betaine synthesis.</text>
</comment>
<dbReference type="Pfam" id="PF00355">
    <property type="entry name" value="Rieske"/>
    <property type="match status" value="1"/>
</dbReference>
<evidence type="ECO:0000256" key="6">
    <source>
        <dbReference type="ARBA" id="ARBA00014931"/>
    </source>
</evidence>
<dbReference type="CDD" id="cd03469">
    <property type="entry name" value="Rieske_RO_Alpha_N"/>
    <property type="match status" value="1"/>
</dbReference>
<keyword evidence="10" id="KW-0408">Iron</keyword>
<keyword evidence="11" id="KW-0411">Iron-sulfur</keyword>
<evidence type="ECO:0000256" key="8">
    <source>
        <dbReference type="ARBA" id="ARBA00022723"/>
    </source>
</evidence>
<evidence type="ECO:0000313" key="15">
    <source>
        <dbReference type="EMBL" id="KAF2716875.1"/>
    </source>
</evidence>
<protein>
    <recommendedName>
        <fullName evidence="6">Choline monooxygenase, chloroplastic</fullName>
        <ecNumber evidence="5">1.14.15.7</ecNumber>
    </recommendedName>
</protein>
<dbReference type="PROSITE" id="PS00570">
    <property type="entry name" value="RING_HYDROXYL_ALPHA"/>
    <property type="match status" value="1"/>
</dbReference>
<evidence type="ECO:0000256" key="12">
    <source>
        <dbReference type="ARBA" id="ARBA00023027"/>
    </source>
</evidence>
<evidence type="ECO:0000256" key="4">
    <source>
        <dbReference type="ARBA" id="ARBA00010848"/>
    </source>
</evidence>
<gene>
    <name evidence="15" type="ORF">K431DRAFT_278080</name>
</gene>
<evidence type="ECO:0000256" key="11">
    <source>
        <dbReference type="ARBA" id="ARBA00023014"/>
    </source>
</evidence>
<evidence type="ECO:0000259" key="14">
    <source>
        <dbReference type="PROSITE" id="PS51296"/>
    </source>
</evidence>
<evidence type="ECO:0000256" key="9">
    <source>
        <dbReference type="ARBA" id="ARBA00023002"/>
    </source>
</evidence>
<dbReference type="Proteomes" id="UP000799441">
    <property type="component" value="Unassembled WGS sequence"/>
</dbReference>
<dbReference type="Gene3D" id="3.90.380.10">
    <property type="entry name" value="Naphthalene 1,2-dioxygenase Alpha Subunit, Chain A, domain 1"/>
    <property type="match status" value="2"/>
</dbReference>
<dbReference type="PANTHER" id="PTHR43756">
    <property type="entry name" value="CHOLINE MONOOXYGENASE, CHLOROPLASTIC"/>
    <property type="match status" value="1"/>
</dbReference>
<dbReference type="PRINTS" id="PR00090">
    <property type="entry name" value="RNGDIOXGNASE"/>
</dbReference>
<keyword evidence="16" id="KW-1185">Reference proteome</keyword>
<keyword evidence="9" id="KW-0560">Oxidoreductase</keyword>
<dbReference type="InterPro" id="IPR036922">
    <property type="entry name" value="Rieske_2Fe-2S_sf"/>
</dbReference>
<comment type="similarity">
    <text evidence="4">Belongs to the choline monooxygenase family.</text>
</comment>
<dbReference type="PROSITE" id="PS51296">
    <property type="entry name" value="RIESKE"/>
    <property type="match status" value="1"/>
</dbReference>
<dbReference type="InterPro" id="IPR015881">
    <property type="entry name" value="ARHD_Rieske_2Fe_2S"/>
</dbReference>
<dbReference type="SUPFAM" id="SSF50022">
    <property type="entry name" value="ISP domain"/>
    <property type="match status" value="1"/>
</dbReference>
<evidence type="ECO:0000256" key="10">
    <source>
        <dbReference type="ARBA" id="ARBA00023004"/>
    </source>
</evidence>
<feature type="domain" description="Rieske" evidence="14">
    <location>
        <begin position="54"/>
        <end position="138"/>
    </location>
</feature>
<evidence type="ECO:0000256" key="5">
    <source>
        <dbReference type="ARBA" id="ARBA00012763"/>
    </source>
</evidence>
<dbReference type="Pfam" id="PF00848">
    <property type="entry name" value="Ring_hydroxyl_A"/>
    <property type="match status" value="1"/>
</dbReference>
<evidence type="ECO:0000256" key="3">
    <source>
        <dbReference type="ARBA" id="ARBA00004866"/>
    </source>
</evidence>
<keyword evidence="8" id="KW-0479">Metal-binding</keyword>
<comment type="cofactor">
    <cofactor evidence="1">
        <name>Fe cation</name>
        <dbReference type="ChEBI" id="CHEBI:24875"/>
    </cofactor>
</comment>
<evidence type="ECO:0000313" key="16">
    <source>
        <dbReference type="Proteomes" id="UP000799441"/>
    </source>
</evidence>
<dbReference type="GO" id="GO:0005506">
    <property type="term" value="F:iron ion binding"/>
    <property type="evidence" value="ECO:0007669"/>
    <property type="project" value="InterPro"/>
</dbReference>
<dbReference type="EMBL" id="MU003859">
    <property type="protein sequence ID" value="KAF2716875.1"/>
    <property type="molecule type" value="Genomic_DNA"/>
</dbReference>
<name>A0A9P4PZU9_9PEZI</name>
<comment type="catalytic activity">
    <reaction evidence="13">
        <text>choline + 2 reduced [2Fe-2S]-[ferredoxin] + O2 + 2 H(+) = betaine aldehyde hydrate + 2 oxidized [2Fe-2S]-[ferredoxin] + H2O</text>
        <dbReference type="Rhea" id="RHEA:17769"/>
        <dbReference type="Rhea" id="RHEA-COMP:10000"/>
        <dbReference type="Rhea" id="RHEA-COMP:10001"/>
        <dbReference type="ChEBI" id="CHEBI:15354"/>
        <dbReference type="ChEBI" id="CHEBI:15377"/>
        <dbReference type="ChEBI" id="CHEBI:15378"/>
        <dbReference type="ChEBI" id="CHEBI:15379"/>
        <dbReference type="ChEBI" id="CHEBI:15870"/>
        <dbReference type="ChEBI" id="CHEBI:33737"/>
        <dbReference type="ChEBI" id="CHEBI:33738"/>
        <dbReference type="EC" id="1.14.15.7"/>
    </reaction>
</comment>
<comment type="pathway">
    <text evidence="3">Amine and polyamine biosynthesis; betaine biosynthesis via choline pathway; betaine aldehyde from choline (monooxygenase route): step 1/1.</text>
</comment>
<accession>A0A9P4PZU9</accession>
<evidence type="ECO:0000256" key="1">
    <source>
        <dbReference type="ARBA" id="ARBA00001962"/>
    </source>
</evidence>
<dbReference type="OrthoDB" id="426882at2759"/>
<reference evidence="15" key="1">
    <citation type="journal article" date="2020" name="Stud. Mycol.">
        <title>101 Dothideomycetes genomes: a test case for predicting lifestyles and emergence of pathogens.</title>
        <authorList>
            <person name="Haridas S."/>
            <person name="Albert R."/>
            <person name="Binder M."/>
            <person name="Bloem J."/>
            <person name="Labutti K."/>
            <person name="Salamov A."/>
            <person name="Andreopoulos B."/>
            <person name="Baker S."/>
            <person name="Barry K."/>
            <person name="Bills G."/>
            <person name="Bluhm B."/>
            <person name="Cannon C."/>
            <person name="Castanera R."/>
            <person name="Culley D."/>
            <person name="Daum C."/>
            <person name="Ezra D."/>
            <person name="Gonzalez J."/>
            <person name="Henrissat B."/>
            <person name="Kuo A."/>
            <person name="Liang C."/>
            <person name="Lipzen A."/>
            <person name="Lutzoni F."/>
            <person name="Magnuson J."/>
            <person name="Mondo S."/>
            <person name="Nolan M."/>
            <person name="Ohm R."/>
            <person name="Pangilinan J."/>
            <person name="Park H.-J."/>
            <person name="Ramirez L."/>
            <person name="Alfaro M."/>
            <person name="Sun H."/>
            <person name="Tritt A."/>
            <person name="Yoshinaga Y."/>
            <person name="Zwiers L.-H."/>
            <person name="Turgeon B."/>
            <person name="Goodwin S."/>
            <person name="Spatafora J."/>
            <person name="Crous P."/>
            <person name="Grigoriev I."/>
        </authorList>
    </citation>
    <scope>NUCLEOTIDE SEQUENCE</scope>
    <source>
        <strain evidence="15">CBS 116435</strain>
    </source>
</reference>
<dbReference type="GO" id="GO:0051537">
    <property type="term" value="F:2 iron, 2 sulfur cluster binding"/>
    <property type="evidence" value="ECO:0007669"/>
    <property type="project" value="UniProtKB-KW"/>
</dbReference>
<dbReference type="PANTHER" id="PTHR43756:SF5">
    <property type="entry name" value="CHOLINE MONOOXYGENASE, CHLOROPLASTIC"/>
    <property type="match status" value="1"/>
</dbReference>
<dbReference type="SUPFAM" id="SSF55961">
    <property type="entry name" value="Bet v1-like"/>
    <property type="match status" value="1"/>
</dbReference>
<proteinExistence type="inferred from homology"/>
<evidence type="ECO:0000256" key="2">
    <source>
        <dbReference type="ARBA" id="ARBA00002149"/>
    </source>
</evidence>
<dbReference type="InterPro" id="IPR001663">
    <property type="entry name" value="Rng_hydr_dOase-A"/>
</dbReference>
<sequence length="415" mass="48459">MSRSILRYIGLGDSPNTKASPDPAKSTVRALPAAWYTTKEMYEFERRAIFSRKWLFVTHSSRLNQPGDFLRYKMAGYDIVIIMNRSGVVNAFHNVCRHRAYTVVEKNEGRASILSCRYHGWSYGLDGKLAKAPDYNRLDYFDKTKNGLFPIHVHVDSNGFIWINLDSSEKPEESWVEMFSGVDEQERFEKFDFNEYKLDHTYELEANYNWKIASDNFNECYHCKTTHPDVPTFLTIDSHDVDLKKNHMEHDQAPTEEQKAKGYDVNSTYYFPNVSMSISPHFMMIQKFMPEEASKTKVHYEIYRNQSSSEEDFRTIADTYARVMKEDKALCDRAQQNLNAGVFVNGELHPRWEKGPLHFQNQVREVITEHFKREKTEGQEIWPARQRVPKDTVSDQDMEICNGLGCGARQDILSW</sequence>
<dbReference type="InterPro" id="IPR017941">
    <property type="entry name" value="Rieske_2Fe-2S"/>
</dbReference>
<keyword evidence="12" id="KW-0520">NAD</keyword>
<comment type="caution">
    <text evidence="15">The sequence shown here is derived from an EMBL/GenBank/DDBJ whole genome shotgun (WGS) entry which is preliminary data.</text>
</comment>
<dbReference type="GO" id="GO:0019133">
    <property type="term" value="F:choline monooxygenase activity"/>
    <property type="evidence" value="ECO:0007669"/>
    <property type="project" value="UniProtKB-EC"/>
</dbReference>
<dbReference type="EC" id="1.14.15.7" evidence="5"/>